<accession>A0A0G4GNJ4</accession>
<feature type="active site" description="Nucleophile" evidence="5">
    <location>
        <position position="358"/>
    </location>
</feature>
<dbReference type="InterPro" id="IPR033132">
    <property type="entry name" value="GH_1_N_CS"/>
</dbReference>
<sequence>MSRAIKKLQSDGTLNQPFMWGTATAAYQVEGAWKEGGRSPSHWDTFTHNKGMENGDVACDFYHKYPEDIQLMKQLGFTHFRYSISWSRVMNGELRNEQGIQFYRDLTQELLRNNIEPVVTLYHWDLPDQYDWRDENVVNAFAEFADLMFSELTDVKHWITLNEPWVFCALGYHYGLHAPGTEGPETGMLQCGHNALKAHARAYGVFKERYDPHRPGAKVGIALSSHWFEPLEPSNAADQELSEKKRDLMLGWFAEPVYGSGDYPPNVKSHYGDQLPVFSEAEKAMIKGSSDFFGLNHYTSVYVDSTRGGGSDETRIKHGAPIGALAGSEWLYVVPWGFNRILTYIKTRWDPKAIVVTENGMSDADTSDVTSLVNDYSRIAFFEGYLTEMAKAILHNDVPLVGYLAWSLLDNFEWEDGYAERFGLIYVDFNDPGRRRVVKQSAEYLGGLIAQAELCR</sequence>
<evidence type="ECO:0000256" key="5">
    <source>
        <dbReference type="PROSITE-ProRule" id="PRU10055"/>
    </source>
</evidence>
<dbReference type="PANTHER" id="PTHR10353">
    <property type="entry name" value="GLYCOSYL HYDROLASE"/>
    <property type="match status" value="1"/>
</dbReference>
<dbReference type="PRINTS" id="PR00131">
    <property type="entry name" value="GLHYDRLASE1"/>
</dbReference>
<dbReference type="Gene3D" id="3.20.20.80">
    <property type="entry name" value="Glycosidases"/>
    <property type="match status" value="1"/>
</dbReference>
<dbReference type="PhylomeDB" id="A0A0G4GNJ4"/>
<dbReference type="OMA" id="HGSNDFY"/>
<evidence type="ECO:0000256" key="2">
    <source>
        <dbReference type="ARBA" id="ARBA00012744"/>
    </source>
</evidence>
<dbReference type="PROSITE" id="PS00572">
    <property type="entry name" value="GLYCOSYL_HYDROL_F1_1"/>
    <property type="match status" value="1"/>
</dbReference>
<organism evidence="8 9">
    <name type="scientific">Vitrella brassicaformis (strain CCMP3155)</name>
    <dbReference type="NCBI Taxonomy" id="1169540"/>
    <lineage>
        <taxon>Eukaryota</taxon>
        <taxon>Sar</taxon>
        <taxon>Alveolata</taxon>
        <taxon>Colpodellida</taxon>
        <taxon>Vitrellaceae</taxon>
        <taxon>Vitrella</taxon>
    </lineage>
</organism>
<keyword evidence="4 7" id="KW-0326">Glycosidase</keyword>
<dbReference type="STRING" id="1169540.A0A0G4GNJ4"/>
<evidence type="ECO:0000256" key="3">
    <source>
        <dbReference type="ARBA" id="ARBA00022801"/>
    </source>
</evidence>
<dbReference type="OrthoDB" id="65569at2759"/>
<dbReference type="SUPFAM" id="SSF51445">
    <property type="entry name" value="(Trans)glycosidases"/>
    <property type="match status" value="1"/>
</dbReference>
<evidence type="ECO:0000256" key="4">
    <source>
        <dbReference type="ARBA" id="ARBA00023295"/>
    </source>
</evidence>
<evidence type="ECO:0000256" key="6">
    <source>
        <dbReference type="RuleBase" id="RU003690"/>
    </source>
</evidence>
<dbReference type="VEuPathDB" id="CryptoDB:Vbra_2286"/>
<proteinExistence type="inferred from homology"/>
<evidence type="ECO:0000313" key="8">
    <source>
        <dbReference type="EMBL" id="CEM31843.1"/>
    </source>
</evidence>
<dbReference type="PROSITE" id="PS00653">
    <property type="entry name" value="GLYCOSYL_HYDROL_F1_2"/>
    <property type="match status" value="1"/>
</dbReference>
<dbReference type="EC" id="3.2.1.21" evidence="2"/>
<reference evidence="8 9" key="1">
    <citation type="submission" date="2014-11" db="EMBL/GenBank/DDBJ databases">
        <authorList>
            <person name="Zhu J."/>
            <person name="Qi W."/>
            <person name="Song R."/>
        </authorList>
    </citation>
    <scope>NUCLEOTIDE SEQUENCE [LARGE SCALE GENOMIC DNA]</scope>
</reference>
<keyword evidence="3 7" id="KW-0378">Hydrolase</keyword>
<evidence type="ECO:0000256" key="1">
    <source>
        <dbReference type="ARBA" id="ARBA00010838"/>
    </source>
</evidence>
<dbReference type="InterPro" id="IPR017853">
    <property type="entry name" value="GH"/>
</dbReference>
<name>A0A0G4GNJ4_VITBC</name>
<dbReference type="GO" id="GO:0005975">
    <property type="term" value="P:carbohydrate metabolic process"/>
    <property type="evidence" value="ECO:0007669"/>
    <property type="project" value="InterPro"/>
</dbReference>
<evidence type="ECO:0000313" key="9">
    <source>
        <dbReference type="Proteomes" id="UP000041254"/>
    </source>
</evidence>
<evidence type="ECO:0000256" key="7">
    <source>
        <dbReference type="RuleBase" id="RU004468"/>
    </source>
</evidence>
<dbReference type="Pfam" id="PF00232">
    <property type="entry name" value="Glyco_hydro_1"/>
    <property type="match status" value="1"/>
</dbReference>
<dbReference type="EMBL" id="CDMY01000738">
    <property type="protein sequence ID" value="CEM31843.1"/>
    <property type="molecule type" value="Genomic_DNA"/>
</dbReference>
<dbReference type="Proteomes" id="UP000041254">
    <property type="component" value="Unassembled WGS sequence"/>
</dbReference>
<dbReference type="InterPro" id="IPR018120">
    <property type="entry name" value="Glyco_hydro_1_AS"/>
</dbReference>
<gene>
    <name evidence="8" type="ORF">Vbra_2286</name>
</gene>
<dbReference type="InterPro" id="IPR001360">
    <property type="entry name" value="Glyco_hydro_1"/>
</dbReference>
<dbReference type="AlphaFoldDB" id="A0A0G4GNJ4"/>
<dbReference type="GO" id="GO:0008422">
    <property type="term" value="F:beta-glucosidase activity"/>
    <property type="evidence" value="ECO:0007669"/>
    <property type="project" value="TreeGrafter"/>
</dbReference>
<protein>
    <recommendedName>
        <fullName evidence="2">beta-glucosidase</fullName>
        <ecNumber evidence="2">3.2.1.21</ecNumber>
    </recommendedName>
</protein>
<comment type="similarity">
    <text evidence="1 6">Belongs to the glycosyl hydrolase 1 family.</text>
</comment>
<keyword evidence="9" id="KW-1185">Reference proteome</keyword>
<dbReference type="PANTHER" id="PTHR10353:SF36">
    <property type="entry name" value="LP05116P"/>
    <property type="match status" value="1"/>
</dbReference>
<dbReference type="InParanoid" id="A0A0G4GNJ4"/>